<keyword evidence="16" id="KW-0464">Manganese</keyword>
<evidence type="ECO:0000256" key="2">
    <source>
        <dbReference type="ARBA" id="ARBA00001936"/>
    </source>
</evidence>
<dbReference type="InterPro" id="IPR004429">
    <property type="entry name" value="Isopropylmalate_DH"/>
</dbReference>
<evidence type="ECO:0000256" key="15">
    <source>
        <dbReference type="ARBA" id="ARBA00023577"/>
    </source>
</evidence>
<feature type="binding site" evidence="16">
    <location>
        <begin position="76"/>
        <end position="89"/>
    </location>
    <ligand>
        <name>NAD(+)</name>
        <dbReference type="ChEBI" id="CHEBI:57540"/>
    </ligand>
</feature>
<comment type="similarity">
    <text evidence="5 16">Belongs to the isocitrate and isopropylmalate dehydrogenases family. LeuB type 1 subfamily.</text>
</comment>
<dbReference type="AlphaFoldDB" id="A0A069A199"/>
<evidence type="ECO:0000313" key="24">
    <source>
        <dbReference type="Proteomes" id="UP000189137"/>
    </source>
</evidence>
<keyword evidence="11 16" id="KW-0460">Magnesium</keyword>
<feature type="site" description="Important for catalysis" evidence="16">
    <location>
        <position position="191"/>
    </location>
</feature>
<dbReference type="Pfam" id="PF00180">
    <property type="entry name" value="Iso_dh"/>
    <property type="match status" value="1"/>
</dbReference>
<dbReference type="EMBL" id="LK932485">
    <property type="protein sequence ID" value="CDS84452.1"/>
    <property type="molecule type" value="Genomic_DNA"/>
</dbReference>
<sequence length="356" mass="39357">MNCNIAVIKGDGVGPEIIDEGIKVLNKICCKFNHRFDCEYVLAGGCAIDETGEPLPNKTVETCRKNEAVLLGAVGGPKWDKCKGDKRPESGLLKLRESLGLFANLRPATMYESIKEASPLRTDIVEKGIDFVVVRELTGGIYFGERGRKIIDGIENAYDVEIYNENEIRRIGKRAFEIARNRNKKLISVDKANVLESSRLWRSIMEDLAKEFEDVELSHMYVDNAAMQVVKDPSQFDVIVTNNIFGDIISDEASMITGSIGMLPSASLREDSFGMYEPIHGSAPDIAGKDIVNPIATILSVSMMLRHSFNLEEEAKCIEDAVQSVLNKGYRTIDIYNGVGNVVGTRAMGELIVNEI</sequence>
<reference evidence="22" key="4">
    <citation type="submission" date="2021-06" db="EMBL/GenBank/DDBJ databases">
        <authorList>
            <consortium name="NCBI Pathogen Detection Project"/>
        </authorList>
    </citation>
    <scope>NUCLEOTIDE SEQUENCE</scope>
    <source>
        <strain evidence="22">HN1000</strain>
    </source>
</reference>
<feature type="domain" description="Isopropylmalate dehydrogenase-like" evidence="18">
    <location>
        <begin position="4"/>
        <end position="352"/>
    </location>
</feature>
<evidence type="ECO:0000256" key="13">
    <source>
        <dbReference type="ARBA" id="ARBA00023027"/>
    </source>
</evidence>
<keyword evidence="9 16" id="KW-0028">Amino-acid biosynthesis</keyword>
<comment type="pathway">
    <text evidence="4 16 17">Amino-acid biosynthesis; L-leucine biosynthesis; L-leucine from 3-methyl-2-oxobutanoate: step 3/4.</text>
</comment>
<evidence type="ECO:0000256" key="7">
    <source>
        <dbReference type="ARBA" id="ARBA00022430"/>
    </source>
</evidence>
<dbReference type="SMART" id="SM01329">
    <property type="entry name" value="Iso_dh"/>
    <property type="match status" value="1"/>
</dbReference>
<evidence type="ECO:0000256" key="4">
    <source>
        <dbReference type="ARBA" id="ARBA00004762"/>
    </source>
</evidence>
<dbReference type="RefSeq" id="WP_021362408.1">
    <property type="nucleotide sequence ID" value="NZ_AP031492.1"/>
</dbReference>
<feature type="binding site" evidence="16">
    <location>
        <begin position="281"/>
        <end position="293"/>
    </location>
    <ligand>
        <name>NAD(+)</name>
        <dbReference type="ChEBI" id="CHEBI:57540"/>
    </ligand>
</feature>
<evidence type="ECO:0000259" key="18">
    <source>
        <dbReference type="SMART" id="SM01329"/>
    </source>
</evidence>
<evidence type="ECO:0000256" key="11">
    <source>
        <dbReference type="ARBA" id="ARBA00022842"/>
    </source>
</evidence>
<dbReference type="InterPro" id="IPR019818">
    <property type="entry name" value="IsoCit/isopropylmalate_DH_CS"/>
</dbReference>
<dbReference type="Proteomes" id="UP000189137">
    <property type="component" value="Unassembled WGS sequence"/>
</dbReference>
<dbReference type="InterPro" id="IPR024084">
    <property type="entry name" value="IsoPropMal-DH-like_dom"/>
</dbReference>
<gene>
    <name evidence="16 19" type="primary">leuB</name>
    <name evidence="21" type="ORF">BN1095_630042</name>
    <name evidence="19" type="ORF">BN1096_340039</name>
    <name evidence="20" type="ORF">BN1097_350043</name>
    <name evidence="22" type="ORF">KRM00_002886</name>
    <name evidence="23" type="ORF">SAMEA3375112_00994</name>
</gene>
<evidence type="ECO:0000256" key="9">
    <source>
        <dbReference type="ARBA" id="ARBA00022605"/>
    </source>
</evidence>
<dbReference type="HAMAP" id="MF_01033">
    <property type="entry name" value="LeuB_type1"/>
    <property type="match status" value="1"/>
</dbReference>
<proteinExistence type="inferred from homology"/>
<name>A0A069A199_CLODI</name>
<feature type="site" description="Important for catalysis" evidence="16">
    <location>
        <position position="142"/>
    </location>
</feature>
<dbReference type="Proteomes" id="UP000878956">
    <property type="component" value="Unassembled WGS sequence"/>
</dbReference>
<feature type="binding site" evidence="16">
    <location>
        <position position="251"/>
    </location>
    <ligand>
        <name>Mg(2+)</name>
        <dbReference type="ChEBI" id="CHEBI:18420"/>
    </ligand>
</feature>
<evidence type="ECO:0000256" key="1">
    <source>
        <dbReference type="ARBA" id="ARBA00000624"/>
    </source>
</evidence>
<dbReference type="PANTHER" id="PTHR42979">
    <property type="entry name" value="3-ISOPROPYLMALATE DEHYDROGENASE"/>
    <property type="match status" value="1"/>
</dbReference>
<dbReference type="EMBL" id="LK933327">
    <property type="protein sequence ID" value="CDT67056.1"/>
    <property type="molecule type" value="Genomic_DNA"/>
</dbReference>
<dbReference type="GO" id="GO:0051287">
    <property type="term" value="F:NAD binding"/>
    <property type="evidence" value="ECO:0007669"/>
    <property type="project" value="InterPro"/>
</dbReference>
<comment type="function">
    <text evidence="15 16 17">Catalyzes the oxidation of 3-carboxy-2-hydroxy-4-methylpentanoate (3-isopropylmalate) to 3-carboxy-4-methyl-2-oxopentanoate. The product decarboxylates to 4-methyl-2 oxopentanoate.</text>
</comment>
<evidence type="ECO:0000256" key="10">
    <source>
        <dbReference type="ARBA" id="ARBA00022723"/>
    </source>
</evidence>
<evidence type="ECO:0000313" key="21">
    <source>
        <dbReference type="EMBL" id="CDT67056.1"/>
    </source>
</evidence>
<evidence type="ECO:0000313" key="23">
    <source>
        <dbReference type="EMBL" id="SJS02649.1"/>
    </source>
</evidence>
<feature type="binding site" evidence="16">
    <location>
        <position position="247"/>
    </location>
    <ligand>
        <name>Mg(2+)</name>
        <dbReference type="ChEBI" id="CHEBI:18420"/>
    </ligand>
</feature>
<evidence type="ECO:0000256" key="6">
    <source>
        <dbReference type="ARBA" id="ARBA00011738"/>
    </source>
</evidence>
<dbReference type="GO" id="GO:0000287">
    <property type="term" value="F:magnesium ion binding"/>
    <property type="evidence" value="ECO:0007669"/>
    <property type="project" value="InterPro"/>
</dbReference>
<comment type="subunit">
    <text evidence="6 16 17">Homodimer.</text>
</comment>
<dbReference type="EC" id="1.1.1.85" evidence="16"/>
<evidence type="ECO:0000256" key="3">
    <source>
        <dbReference type="ARBA" id="ARBA00004496"/>
    </source>
</evidence>
<reference evidence="23 24" key="2">
    <citation type="submission" date="2017-02" db="EMBL/GenBank/DDBJ databases">
        <authorList>
            <consortium name="Pathogen Informatics"/>
        </authorList>
    </citation>
    <scope>NUCLEOTIDE SEQUENCE [LARGE SCALE GENOMIC DNA]</scope>
    <source>
        <strain evidence="23 24">VRECD0157</strain>
    </source>
</reference>
<dbReference type="SUPFAM" id="SSF53659">
    <property type="entry name" value="Isocitrate/Isopropylmalate dehydrogenase-like"/>
    <property type="match status" value="1"/>
</dbReference>
<organism evidence="19">
    <name type="scientific">Clostridioides difficile</name>
    <name type="common">Peptoclostridium difficile</name>
    <dbReference type="NCBI Taxonomy" id="1496"/>
    <lineage>
        <taxon>Bacteria</taxon>
        <taxon>Bacillati</taxon>
        <taxon>Bacillota</taxon>
        <taxon>Clostridia</taxon>
        <taxon>Peptostreptococcales</taxon>
        <taxon>Peptostreptococcaceae</taxon>
        <taxon>Clostridioides</taxon>
    </lineage>
</organism>
<dbReference type="GO" id="GO:0005829">
    <property type="term" value="C:cytosol"/>
    <property type="evidence" value="ECO:0007669"/>
    <property type="project" value="TreeGrafter"/>
</dbReference>
<comment type="catalytic activity">
    <reaction evidence="1 16 17">
        <text>(2R,3S)-3-isopropylmalate + NAD(+) = 4-methyl-2-oxopentanoate + CO2 + NADH</text>
        <dbReference type="Rhea" id="RHEA:32271"/>
        <dbReference type="ChEBI" id="CHEBI:16526"/>
        <dbReference type="ChEBI" id="CHEBI:17865"/>
        <dbReference type="ChEBI" id="CHEBI:35121"/>
        <dbReference type="ChEBI" id="CHEBI:57540"/>
        <dbReference type="ChEBI" id="CHEBI:57945"/>
        <dbReference type="EC" id="1.1.1.85"/>
    </reaction>
</comment>
<dbReference type="GO" id="GO:0009098">
    <property type="term" value="P:L-leucine biosynthetic process"/>
    <property type="evidence" value="ECO:0007669"/>
    <property type="project" value="UniProtKB-UniRule"/>
</dbReference>
<dbReference type="FunFam" id="3.40.718.10:FF:000028">
    <property type="entry name" value="3-isopropylmalate dehydrogenase"/>
    <property type="match status" value="1"/>
</dbReference>
<evidence type="ECO:0000256" key="16">
    <source>
        <dbReference type="HAMAP-Rule" id="MF_01033"/>
    </source>
</evidence>
<reference evidence="19" key="1">
    <citation type="submission" date="2014-07" db="EMBL/GenBank/DDBJ databases">
        <authorList>
            <person name="Monot Marc"/>
        </authorList>
    </citation>
    <scope>NUCLEOTIDE SEQUENCE</scope>
    <source>
        <strain evidence="21">7032989</strain>
        <strain evidence="20">7032994</strain>
    </source>
</reference>
<evidence type="ECO:0000313" key="22">
    <source>
        <dbReference type="EMBL" id="HBH1543359.1"/>
    </source>
</evidence>
<keyword evidence="8 16" id="KW-0963">Cytoplasm</keyword>
<dbReference type="UniPathway" id="UPA00048">
    <property type="reaction ID" value="UER00072"/>
</dbReference>
<dbReference type="EMBL" id="FUPS01000003">
    <property type="protein sequence ID" value="SJS02649.1"/>
    <property type="molecule type" value="Genomic_DNA"/>
</dbReference>
<dbReference type="PATRIC" id="fig|1496.897.peg.1367"/>
<feature type="binding site" evidence="16">
    <location>
        <position position="96"/>
    </location>
    <ligand>
        <name>substrate</name>
    </ligand>
</feature>
<protein>
    <recommendedName>
        <fullName evidence="16">3-isopropylmalate dehydrogenase</fullName>
        <ecNumber evidence="16">1.1.1.85</ecNumber>
    </recommendedName>
    <alternativeName>
        <fullName evidence="16">3-IPM-DH</fullName>
    </alternativeName>
    <alternativeName>
        <fullName evidence="16">Beta-IPM dehydrogenase</fullName>
        <shortName evidence="16">IMDH</shortName>
    </alternativeName>
</protein>
<dbReference type="EMBL" id="LK932371">
    <property type="protein sequence ID" value="CDS84891.1"/>
    <property type="molecule type" value="Genomic_DNA"/>
</dbReference>
<dbReference type="NCBIfam" id="TIGR00169">
    <property type="entry name" value="leuB"/>
    <property type="match status" value="1"/>
</dbReference>
<evidence type="ECO:0000256" key="17">
    <source>
        <dbReference type="RuleBase" id="RU004445"/>
    </source>
</evidence>
<keyword evidence="12 16" id="KW-0560">Oxidoreductase</keyword>
<dbReference type="EMBL" id="DAEPXK010000036">
    <property type="protein sequence ID" value="HBH1543359.1"/>
    <property type="molecule type" value="Genomic_DNA"/>
</dbReference>
<dbReference type="PROSITE" id="PS00470">
    <property type="entry name" value="IDH_IMDH"/>
    <property type="match status" value="1"/>
</dbReference>
<feature type="binding site" evidence="16">
    <location>
        <position position="106"/>
    </location>
    <ligand>
        <name>substrate</name>
    </ligand>
</feature>
<dbReference type="GO" id="GO:0003862">
    <property type="term" value="F:3-isopropylmalate dehydrogenase activity"/>
    <property type="evidence" value="ECO:0007669"/>
    <property type="project" value="UniProtKB-UniRule"/>
</dbReference>
<reference evidence="22" key="3">
    <citation type="journal article" date="2018" name="Genome Biol.">
        <title>SKESA: strategic k-mer extension for scrupulous assemblies.</title>
        <authorList>
            <person name="Souvorov A."/>
            <person name="Agarwala R."/>
            <person name="Lipman D.J."/>
        </authorList>
    </citation>
    <scope>NUCLEOTIDE SEQUENCE</scope>
    <source>
        <strain evidence="22">HN1000</strain>
    </source>
</reference>
<dbReference type="Gene3D" id="3.40.718.10">
    <property type="entry name" value="Isopropylmalate Dehydrogenase"/>
    <property type="match status" value="1"/>
</dbReference>
<evidence type="ECO:0000256" key="5">
    <source>
        <dbReference type="ARBA" id="ARBA00008319"/>
    </source>
</evidence>
<evidence type="ECO:0000313" key="19">
    <source>
        <dbReference type="EMBL" id="CDS84452.1"/>
    </source>
</evidence>
<keyword evidence="13 16" id="KW-0520">NAD</keyword>
<comment type="subcellular location">
    <subcellularLocation>
        <location evidence="3 16">Cytoplasm</location>
    </subcellularLocation>
</comment>
<comment type="cofactor">
    <cofactor evidence="16 17">
        <name>Mg(2+)</name>
        <dbReference type="ChEBI" id="CHEBI:18420"/>
    </cofactor>
    <cofactor evidence="16 17">
        <name>Mn(2+)</name>
        <dbReference type="ChEBI" id="CHEBI:29035"/>
    </cofactor>
    <text evidence="16 17">Binds 1 Mg(2+) or Mn(2+) ion per subunit.</text>
</comment>
<evidence type="ECO:0000256" key="8">
    <source>
        <dbReference type="ARBA" id="ARBA00022490"/>
    </source>
</evidence>
<dbReference type="PANTHER" id="PTHR42979:SF1">
    <property type="entry name" value="3-ISOPROPYLMALATE DEHYDROGENASE"/>
    <property type="match status" value="1"/>
</dbReference>
<accession>A0A069A199</accession>
<feature type="binding site" evidence="16">
    <location>
        <position position="223"/>
    </location>
    <ligand>
        <name>substrate</name>
    </ligand>
</feature>
<feature type="binding site" evidence="16">
    <location>
        <position position="135"/>
    </location>
    <ligand>
        <name>substrate</name>
    </ligand>
</feature>
<keyword evidence="10 16" id="KW-0479">Metal-binding</keyword>
<evidence type="ECO:0000313" key="20">
    <source>
        <dbReference type="EMBL" id="CDS84891.1"/>
    </source>
</evidence>
<keyword evidence="7 16" id="KW-0432">Leucine biosynthesis</keyword>
<comment type="cofactor">
    <cofactor evidence="2">
        <name>Mn(2+)</name>
        <dbReference type="ChEBI" id="CHEBI:29035"/>
    </cofactor>
</comment>
<evidence type="ECO:0000256" key="14">
    <source>
        <dbReference type="ARBA" id="ARBA00023304"/>
    </source>
</evidence>
<evidence type="ECO:0000256" key="12">
    <source>
        <dbReference type="ARBA" id="ARBA00023002"/>
    </source>
</evidence>
<keyword evidence="14 16" id="KW-0100">Branched-chain amino acid biosynthesis</keyword>
<feature type="binding site" evidence="16">
    <location>
        <position position="223"/>
    </location>
    <ligand>
        <name>Mg(2+)</name>
        <dbReference type="ChEBI" id="CHEBI:18420"/>
    </ligand>
</feature>